<dbReference type="EC" id="4.2.1.17" evidence="7"/>
<dbReference type="InterPro" id="IPR001753">
    <property type="entry name" value="Enoyl-CoA_hydra/iso"/>
</dbReference>
<keyword evidence="5" id="KW-0413">Isomerase</keyword>
<dbReference type="InterPro" id="IPR018376">
    <property type="entry name" value="Enoyl-CoA_hyd/isom_CS"/>
</dbReference>
<evidence type="ECO:0000256" key="3">
    <source>
        <dbReference type="ARBA" id="ARBA00022832"/>
    </source>
</evidence>
<dbReference type="CDD" id="cd06558">
    <property type="entry name" value="crotonase-like"/>
    <property type="match status" value="1"/>
</dbReference>
<evidence type="ECO:0000256" key="2">
    <source>
        <dbReference type="ARBA" id="ARBA00005254"/>
    </source>
</evidence>
<evidence type="ECO:0000256" key="4">
    <source>
        <dbReference type="ARBA" id="ARBA00023098"/>
    </source>
</evidence>
<dbReference type="Pfam" id="PF00378">
    <property type="entry name" value="ECH_1"/>
    <property type="match status" value="1"/>
</dbReference>
<reference evidence="7 8" key="2">
    <citation type="journal article" date="2016" name="J. Biotechnol.">
        <title>Complete genome sequence of Arthrobacter alpinus ERGS4:06, a yellow pigmented bacterium tolerant to cold and radiations isolated from Sikkim Himalaya.</title>
        <authorList>
            <person name="Kumar R."/>
            <person name="Singh D."/>
            <person name="Swarnkar M.K."/>
            <person name="Singh A.K."/>
            <person name="Kumar S."/>
        </authorList>
    </citation>
    <scope>NUCLEOTIDE SEQUENCE [LARGE SCALE GENOMIC DNA]</scope>
    <source>
        <strain evidence="7 8">ERGS4:06</strain>
    </source>
</reference>
<accession>A0A0S2M3R1</accession>
<protein>
    <submittedName>
        <fullName evidence="7">Enoyl-CoA hydratase</fullName>
        <ecNumber evidence="7">4.2.1.17</ecNumber>
    </submittedName>
</protein>
<dbReference type="GO" id="GO:0016853">
    <property type="term" value="F:isomerase activity"/>
    <property type="evidence" value="ECO:0007669"/>
    <property type="project" value="UniProtKB-KW"/>
</dbReference>
<dbReference type="GO" id="GO:0006635">
    <property type="term" value="P:fatty acid beta-oxidation"/>
    <property type="evidence" value="ECO:0007669"/>
    <property type="project" value="UniProtKB-UniPathway"/>
</dbReference>
<dbReference type="EMBL" id="CP013200">
    <property type="protein sequence ID" value="ALO68386.1"/>
    <property type="molecule type" value="Genomic_DNA"/>
</dbReference>
<dbReference type="AlphaFoldDB" id="A0A0S2M3R1"/>
<evidence type="ECO:0000256" key="5">
    <source>
        <dbReference type="ARBA" id="ARBA00023235"/>
    </source>
</evidence>
<dbReference type="FunFam" id="1.10.12.10:FF:000004">
    <property type="entry name" value="Delta3,5-delta2,4-dienoyl-CoA isomerase"/>
    <property type="match status" value="1"/>
</dbReference>
<comment type="pathway">
    <text evidence="1">Lipid metabolism; fatty acid beta-oxidation.</text>
</comment>
<evidence type="ECO:0000313" key="8">
    <source>
        <dbReference type="Proteomes" id="UP000059574"/>
    </source>
</evidence>
<organism evidence="7 8">
    <name type="scientific">Arthrobacter alpinus</name>
    <dbReference type="NCBI Taxonomy" id="656366"/>
    <lineage>
        <taxon>Bacteria</taxon>
        <taxon>Bacillati</taxon>
        <taxon>Actinomycetota</taxon>
        <taxon>Actinomycetes</taxon>
        <taxon>Micrococcales</taxon>
        <taxon>Micrococcaceae</taxon>
        <taxon>Arthrobacter</taxon>
    </lineage>
</organism>
<dbReference type="PROSITE" id="PS00166">
    <property type="entry name" value="ENOYL_COA_HYDRATASE"/>
    <property type="match status" value="1"/>
</dbReference>
<dbReference type="PANTHER" id="PTHR43149:SF1">
    <property type="entry name" value="DELTA(3,5)-DELTA(2,4)-DIENOYL-COA ISOMERASE, MITOCHONDRIAL"/>
    <property type="match status" value="1"/>
</dbReference>
<dbReference type="UniPathway" id="UPA00659"/>
<evidence type="ECO:0000256" key="1">
    <source>
        <dbReference type="ARBA" id="ARBA00005005"/>
    </source>
</evidence>
<evidence type="ECO:0000256" key="6">
    <source>
        <dbReference type="RuleBase" id="RU003707"/>
    </source>
</evidence>
<evidence type="ECO:0000313" key="7">
    <source>
        <dbReference type="EMBL" id="ALO68386.1"/>
    </source>
</evidence>
<dbReference type="InterPro" id="IPR045002">
    <property type="entry name" value="Ech1-like"/>
</dbReference>
<sequence>MAQAPNPGVAVVHLMGPGRGNMMGLAFWAELPQVFAALDADETVRAVVLAGSGNHFSTGLDVQEVLGSWLGKLGPGATAQAAQRTELNGLIRSLQDAVTSVATCRKPVIAAVHGWCIGGGVDLISAADVRLASVDAQFSIREARLAIVADVGSLQRLRGIIGEGQLRELALTAKDIGVSRAEKIGLVNDVFADPEELMAAALDMAAEIAANSPLAVAGTKAVLNEGREEDIARGLRHVALWNASFLHSEDLLEAVTALGERRPAVFTGK</sequence>
<reference evidence="8" key="1">
    <citation type="submission" date="2015-11" db="EMBL/GenBank/DDBJ databases">
        <authorList>
            <person name="Kumar R."/>
            <person name="Singh D."/>
            <person name="Swarnkar M.K."/>
            <person name="Singh A.K."/>
            <person name="Kumar S."/>
        </authorList>
    </citation>
    <scope>NUCLEOTIDE SEQUENCE [LARGE SCALE GENOMIC DNA]</scope>
    <source>
        <strain evidence="8">ERGS4:06</strain>
    </source>
</reference>
<dbReference type="InterPro" id="IPR029045">
    <property type="entry name" value="ClpP/crotonase-like_dom_sf"/>
</dbReference>
<dbReference type="SUPFAM" id="SSF52096">
    <property type="entry name" value="ClpP/crotonase"/>
    <property type="match status" value="1"/>
</dbReference>
<dbReference type="Proteomes" id="UP000059574">
    <property type="component" value="Chromosome"/>
</dbReference>
<dbReference type="PANTHER" id="PTHR43149">
    <property type="entry name" value="ENOYL-COA HYDRATASE"/>
    <property type="match status" value="1"/>
</dbReference>
<keyword evidence="7" id="KW-0456">Lyase</keyword>
<dbReference type="Gene3D" id="3.90.226.10">
    <property type="entry name" value="2-enoyl-CoA Hydratase, Chain A, domain 1"/>
    <property type="match status" value="1"/>
</dbReference>
<comment type="similarity">
    <text evidence="2 6">Belongs to the enoyl-CoA hydratase/isomerase family.</text>
</comment>
<name>A0A0S2M3R1_9MICC</name>
<keyword evidence="4" id="KW-0443">Lipid metabolism</keyword>
<dbReference type="NCBIfam" id="NF004794">
    <property type="entry name" value="PRK06142.1"/>
    <property type="match status" value="1"/>
</dbReference>
<gene>
    <name evidence="7" type="ORF">AS189_06765</name>
</gene>
<proteinExistence type="inferred from homology"/>
<dbReference type="Gene3D" id="1.10.12.10">
    <property type="entry name" value="Lyase 2-enoyl-coa Hydratase, Chain A, domain 2"/>
    <property type="match status" value="1"/>
</dbReference>
<keyword evidence="3" id="KW-0276">Fatty acid metabolism</keyword>
<dbReference type="InterPro" id="IPR014748">
    <property type="entry name" value="Enoyl-CoA_hydra_C"/>
</dbReference>
<dbReference type="GO" id="GO:0004300">
    <property type="term" value="F:enoyl-CoA hydratase activity"/>
    <property type="evidence" value="ECO:0007669"/>
    <property type="project" value="UniProtKB-EC"/>
</dbReference>